<dbReference type="GO" id="GO:0016151">
    <property type="term" value="F:nickel cation binding"/>
    <property type="evidence" value="ECO:0007669"/>
    <property type="project" value="InterPro"/>
</dbReference>
<dbReference type="PANTHER" id="PTHR33620:SF1">
    <property type="entry name" value="UREASE ACCESSORY PROTEIN F"/>
    <property type="match status" value="1"/>
</dbReference>
<dbReference type="PIRSF" id="PIRSF009467">
    <property type="entry name" value="Ureas_acces_UreF"/>
    <property type="match status" value="1"/>
</dbReference>
<dbReference type="RefSeq" id="WP_103423779.1">
    <property type="nucleotide sequence ID" value="NZ_CP026309.1"/>
</dbReference>
<keyword evidence="1" id="KW-0996">Nickel insertion</keyword>
<proteinExistence type="inferred from homology"/>
<dbReference type="InterPro" id="IPR038277">
    <property type="entry name" value="UreF_sf"/>
</dbReference>
<evidence type="ECO:0000256" key="2">
    <source>
        <dbReference type="ARBA" id="ARBA00023186"/>
    </source>
</evidence>
<dbReference type="KEGG" id="srub:C2R22_00165"/>
<dbReference type="AlphaFoldDB" id="A0A2I8VEE0"/>
<evidence type="ECO:0000256" key="1">
    <source>
        <dbReference type="ARBA" id="ARBA00022988"/>
    </source>
</evidence>
<dbReference type="Proteomes" id="UP000236584">
    <property type="component" value="Chromosome"/>
</dbReference>
<protein>
    <submittedName>
        <fullName evidence="3">Urease accessory protein UreF</fullName>
    </submittedName>
</protein>
<reference evidence="3 4" key="1">
    <citation type="submission" date="2018-01" db="EMBL/GenBank/DDBJ databases">
        <title>Complete genome sequence of Salinigranum rubrum GX10T, an extremely halophilic archaeon isolated from a marine solar saltern.</title>
        <authorList>
            <person name="Han S."/>
        </authorList>
    </citation>
    <scope>NUCLEOTIDE SEQUENCE [LARGE SCALE GENOMIC DNA]</scope>
    <source>
        <strain evidence="3 4">GX10</strain>
    </source>
</reference>
<dbReference type="EMBL" id="CP026309">
    <property type="protein sequence ID" value="AUV80271.1"/>
    <property type="molecule type" value="Genomic_DNA"/>
</dbReference>
<name>A0A2I8VEE0_9EURY</name>
<dbReference type="GeneID" id="35590456"/>
<accession>A0A2I8VEE0</accession>
<gene>
    <name evidence="3" type="ORF">C2R22_00165</name>
</gene>
<keyword evidence="4" id="KW-1185">Reference proteome</keyword>
<dbReference type="HAMAP" id="MF_01385">
    <property type="entry name" value="UreF"/>
    <property type="match status" value="1"/>
</dbReference>
<organism evidence="3 4">
    <name type="scientific">Salinigranum rubrum</name>
    <dbReference type="NCBI Taxonomy" id="755307"/>
    <lineage>
        <taxon>Archaea</taxon>
        <taxon>Methanobacteriati</taxon>
        <taxon>Methanobacteriota</taxon>
        <taxon>Stenosarchaea group</taxon>
        <taxon>Halobacteria</taxon>
        <taxon>Halobacteriales</taxon>
        <taxon>Haloferacaceae</taxon>
        <taxon>Salinigranum</taxon>
    </lineage>
</organism>
<dbReference type="Pfam" id="PF01730">
    <property type="entry name" value="UreF"/>
    <property type="match status" value="1"/>
</dbReference>
<sequence length="247" mass="26977">MSENESERGDSASEDADASASLAAFQLADSFLPVGTYTISYGVEQFAATGRVETRDDLEALLRDYLHQQVGPCDVVALAAAWDRAEAADGETLDALAAVDERQRSVTLPREFRESSENSGRRLLELMAETTDDDVIEAYYRRVLAEEAPGNHAVALGLVARRQGIAREDACLLACHSFVVGLLGAAQRLVRLTHTDAQRLLTTLRPVMCDVCETYAGRDPETMAPFAPLVDVMGMGHERAERRLFVS</sequence>
<dbReference type="InterPro" id="IPR002639">
    <property type="entry name" value="UreF"/>
</dbReference>
<evidence type="ECO:0000313" key="4">
    <source>
        <dbReference type="Proteomes" id="UP000236584"/>
    </source>
</evidence>
<dbReference type="Gene3D" id="1.10.4190.10">
    <property type="entry name" value="Urease accessory protein UreF"/>
    <property type="match status" value="1"/>
</dbReference>
<dbReference type="OrthoDB" id="1740at2157"/>
<evidence type="ECO:0000313" key="3">
    <source>
        <dbReference type="EMBL" id="AUV80271.1"/>
    </source>
</evidence>
<dbReference type="PANTHER" id="PTHR33620">
    <property type="entry name" value="UREASE ACCESSORY PROTEIN F"/>
    <property type="match status" value="1"/>
</dbReference>
<keyword evidence="2" id="KW-0143">Chaperone</keyword>